<keyword evidence="8 12" id="KW-0067">ATP-binding</keyword>
<dbReference type="Gene3D" id="3.40.50.300">
    <property type="entry name" value="P-loop containing nucleotide triphosphate hydrolases"/>
    <property type="match status" value="2"/>
</dbReference>
<comment type="catalytic activity">
    <reaction evidence="11 12">
        <text>ATP + H2O = ADP + phosphate + H(+)</text>
        <dbReference type="Rhea" id="RHEA:13065"/>
        <dbReference type="ChEBI" id="CHEBI:15377"/>
        <dbReference type="ChEBI" id="CHEBI:15378"/>
        <dbReference type="ChEBI" id="CHEBI:30616"/>
        <dbReference type="ChEBI" id="CHEBI:43474"/>
        <dbReference type="ChEBI" id="CHEBI:456216"/>
        <dbReference type="EC" id="5.6.2.4"/>
    </reaction>
</comment>
<evidence type="ECO:0000313" key="15">
    <source>
        <dbReference type="EMBL" id="RIY32964.1"/>
    </source>
</evidence>
<dbReference type="InterPro" id="IPR011545">
    <property type="entry name" value="DEAD/DEAH_box_helicase_dom"/>
</dbReference>
<keyword evidence="4 12" id="KW-0547">Nucleotide-binding</keyword>
<evidence type="ECO:0000256" key="2">
    <source>
        <dbReference type="ARBA" id="ARBA00022705"/>
    </source>
</evidence>
<evidence type="ECO:0000256" key="12">
    <source>
        <dbReference type="HAMAP-Rule" id="MF_00983"/>
    </source>
</evidence>
<comment type="similarity">
    <text evidence="12">Belongs to the helicase family. PriA subfamily.</text>
</comment>
<dbReference type="Gene3D" id="3.40.1440.60">
    <property type="entry name" value="PriA, 3(prime) DNA-binding domain"/>
    <property type="match status" value="1"/>
</dbReference>
<dbReference type="GO" id="GO:0006269">
    <property type="term" value="P:DNA replication, synthesis of primer"/>
    <property type="evidence" value="ECO:0007669"/>
    <property type="project" value="UniProtKB-KW"/>
</dbReference>
<dbReference type="Proteomes" id="UP000266258">
    <property type="component" value="Unassembled WGS sequence"/>
</dbReference>
<comment type="function">
    <text evidence="12">Initiates the restart of stalled replication forks, which reloads the replicative helicase on sites other than the origin of replication. Recognizes and binds to abandoned replication forks and remodels them to uncover a helicase loading site. Promotes assembly of the primosome at these replication forks.</text>
</comment>
<dbReference type="EC" id="5.6.2.4" evidence="12"/>
<dbReference type="SMART" id="SM00490">
    <property type="entry name" value="HELICc"/>
    <property type="match status" value="1"/>
</dbReference>
<feature type="binding site" evidence="12">
    <location>
        <position position="596"/>
    </location>
    <ligand>
        <name>Zn(2+)</name>
        <dbReference type="ChEBI" id="CHEBI:29105"/>
        <label>2</label>
    </ligand>
</feature>
<evidence type="ECO:0000259" key="13">
    <source>
        <dbReference type="PROSITE" id="PS51192"/>
    </source>
</evidence>
<dbReference type="SUPFAM" id="SSF52540">
    <property type="entry name" value="P-loop containing nucleoside triphosphate hydrolases"/>
    <property type="match status" value="1"/>
</dbReference>
<comment type="catalytic activity">
    <reaction evidence="12">
        <text>Couples ATP hydrolysis with the unwinding of duplex DNA by translocating in the 3'-5' direction.</text>
        <dbReference type="EC" id="5.6.2.4"/>
    </reaction>
</comment>
<evidence type="ECO:0000256" key="8">
    <source>
        <dbReference type="ARBA" id="ARBA00022840"/>
    </source>
</evidence>
<reference evidence="15 16" key="1">
    <citation type="submission" date="2017-08" db="EMBL/GenBank/DDBJ databases">
        <title>Reclassification of Bisgaard taxon 37 and 44.</title>
        <authorList>
            <person name="Christensen H."/>
        </authorList>
    </citation>
    <scope>NUCLEOTIDE SEQUENCE [LARGE SCALE GENOMIC DNA]</scope>
    <source>
        <strain evidence="15 16">B96_4</strain>
    </source>
</reference>
<feature type="binding site" evidence="12">
    <location>
        <position position="578"/>
    </location>
    <ligand>
        <name>Zn(2+)</name>
        <dbReference type="ChEBI" id="CHEBI:29105"/>
        <label>2</label>
    </ligand>
</feature>
<dbReference type="Pfam" id="PF17764">
    <property type="entry name" value="PriA_3primeBD"/>
    <property type="match status" value="1"/>
</dbReference>
<dbReference type="FunFam" id="3.40.50.300:FF:000489">
    <property type="entry name" value="Primosome assembly protein PriA"/>
    <property type="match status" value="1"/>
</dbReference>
<dbReference type="GO" id="GO:0005524">
    <property type="term" value="F:ATP binding"/>
    <property type="evidence" value="ECO:0007669"/>
    <property type="project" value="UniProtKB-UniRule"/>
</dbReference>
<dbReference type="GO" id="GO:0008270">
    <property type="term" value="F:zinc ion binding"/>
    <property type="evidence" value="ECO:0007669"/>
    <property type="project" value="UniProtKB-UniRule"/>
</dbReference>
<dbReference type="InterPro" id="IPR042115">
    <property type="entry name" value="PriA_3primeBD_sf"/>
</dbReference>
<dbReference type="PANTHER" id="PTHR30580:SF0">
    <property type="entry name" value="PRIMOSOMAL PROTEIN N"/>
    <property type="match status" value="1"/>
</dbReference>
<dbReference type="GO" id="GO:1990077">
    <property type="term" value="C:primosome complex"/>
    <property type="evidence" value="ECO:0007669"/>
    <property type="project" value="UniProtKB-UniRule"/>
</dbReference>
<evidence type="ECO:0000256" key="1">
    <source>
        <dbReference type="ARBA" id="ARBA00022515"/>
    </source>
</evidence>
<gene>
    <name evidence="12 15" type="primary">priA</name>
    <name evidence="15" type="ORF">CJP74_02975</name>
</gene>
<keyword evidence="2 12" id="KW-0235">DNA replication</keyword>
<feature type="binding site" evidence="12">
    <location>
        <position position="610"/>
    </location>
    <ligand>
        <name>Zn(2+)</name>
        <dbReference type="ChEBI" id="CHEBI:29105"/>
        <label>1</label>
    </ligand>
</feature>
<sequence length="866" mass="99508">MYIEVVIPVNLNQRFTYKVEPHMGEVEVGGIVYVNFNGRDLHAVVVATHVTPNFKRIKAVHHIVNRQYFGGELFKVLNFASNYFVSSLGNTLFTALPPLYRNPMVKEASFALFAYTFAPQVEELLLKLFANKANNSELNLSSLMQKHYLANWLKEFALSAQEVGSLSKFKSLLDFYNQHFFLTLEQEHFAQLKQEFKDLGITLPILRQLLNLLICELLRQYLEQEFALGQESQISLDPVLYAQLSDLSRNLPKINQNSKGFQFLLESKLVELKTQIIQSKRFNLLPYKARENSWFTQIKDLSLEQRRNQLINLDNKLVLNSQQQAAYAQVTENLGYTTYLLDGVTGSGKTEVYLQIIEHYLLQGKSCLVLVPEIGLTPQTVNRFKNRFNVKIHIIHSNVDDETKNQIIYECQKGEVGILIGTRSAIFMPMQNLGCIIIDEEHDSSYKQQNDFRYNARDIAILRASTLGIPIIMGSATPSFTSLHNLELGKFKHLVLTRRAQAKHENKTIILDIRKQDFIGVEDKRLLLNKAGITLSLWELMQEQLSQGNQVLLFLNRRGFAPQLVCDSCGYIFLCPECDRPLTYHRRRHELHCHYCGLRFSHLPDHCPQCNSSMLLPLGAGTEQIENLCGAMYNANKVIRIDRDTSKDAQALEENLYKAHTTKGSILIGTQMIAKGHHFSDVTLVALLNIDGLMLSNDYRAPERLAQLYVQVAGRAGRENKPGTVVLQTAIPHEKIYHDLITLSYFHFAKVYLKARQSLAYPPYTSQAYIAIRHADNQIANYLISHLYSMLEQKVKAYSKEIYYSLSVHELGKQNNLHKYVLDFIIEDRQARSEILKQLNQDFLESEVYKKYRPVFYLDVDPYDLN</sequence>
<comment type="subunit">
    <text evidence="12">Component of the replication restart primosome.</text>
</comment>
<keyword evidence="16" id="KW-1185">Reference proteome</keyword>
<dbReference type="InterPro" id="IPR027417">
    <property type="entry name" value="P-loop_NTPase"/>
</dbReference>
<dbReference type="Pfam" id="PF18319">
    <property type="entry name" value="Zn_ribbon_PriA"/>
    <property type="match status" value="1"/>
</dbReference>
<dbReference type="RefSeq" id="WP_119496789.1">
    <property type="nucleotide sequence ID" value="NZ_NRJH01000023.1"/>
</dbReference>
<accession>A0A3A1Y9Z3</accession>
<dbReference type="InterPro" id="IPR040498">
    <property type="entry name" value="PriA_CRR"/>
</dbReference>
<dbReference type="InterPro" id="IPR014001">
    <property type="entry name" value="Helicase_ATP-bd"/>
</dbReference>
<dbReference type="GO" id="GO:0006310">
    <property type="term" value="P:DNA recombination"/>
    <property type="evidence" value="ECO:0007669"/>
    <property type="project" value="InterPro"/>
</dbReference>
<dbReference type="InterPro" id="IPR041222">
    <property type="entry name" value="PriA_3primeBD"/>
</dbReference>
<keyword evidence="10 12" id="KW-0413">Isomerase</keyword>
<evidence type="ECO:0000256" key="4">
    <source>
        <dbReference type="ARBA" id="ARBA00022741"/>
    </source>
</evidence>
<dbReference type="GO" id="GO:0016887">
    <property type="term" value="F:ATP hydrolysis activity"/>
    <property type="evidence" value="ECO:0007669"/>
    <property type="project" value="RHEA"/>
</dbReference>
<evidence type="ECO:0000256" key="5">
    <source>
        <dbReference type="ARBA" id="ARBA00022801"/>
    </source>
</evidence>
<dbReference type="PROSITE" id="PS51194">
    <property type="entry name" value="HELICASE_CTER"/>
    <property type="match status" value="1"/>
</dbReference>
<name>A0A3A1Y9Z3_9GAMM</name>
<dbReference type="GO" id="GO:0003677">
    <property type="term" value="F:DNA binding"/>
    <property type="evidence" value="ECO:0007669"/>
    <property type="project" value="UniProtKB-UniRule"/>
</dbReference>
<dbReference type="Pfam" id="PF00270">
    <property type="entry name" value="DEAD"/>
    <property type="match status" value="1"/>
</dbReference>
<comment type="cofactor">
    <cofactor evidence="12">
        <name>Zn(2+)</name>
        <dbReference type="ChEBI" id="CHEBI:29105"/>
    </cofactor>
    <text evidence="12">Binds 2 zinc ions per subunit.</text>
</comment>
<dbReference type="Pfam" id="PF00271">
    <property type="entry name" value="Helicase_C"/>
    <property type="match status" value="1"/>
</dbReference>
<dbReference type="GO" id="GO:0006302">
    <property type="term" value="P:double-strand break repair"/>
    <property type="evidence" value="ECO:0007669"/>
    <property type="project" value="InterPro"/>
</dbReference>
<feature type="binding site" evidence="12">
    <location>
        <position position="593"/>
    </location>
    <ligand>
        <name>Zn(2+)</name>
        <dbReference type="ChEBI" id="CHEBI:29105"/>
        <label>2</label>
    </ligand>
</feature>
<feature type="binding site" evidence="12">
    <location>
        <position position="575"/>
    </location>
    <ligand>
        <name>Zn(2+)</name>
        <dbReference type="ChEBI" id="CHEBI:29105"/>
        <label>2</label>
    </ligand>
</feature>
<dbReference type="NCBIfam" id="TIGR00595">
    <property type="entry name" value="priA"/>
    <property type="match status" value="1"/>
</dbReference>
<feature type="binding site" evidence="12">
    <location>
        <position position="569"/>
    </location>
    <ligand>
        <name>Zn(2+)</name>
        <dbReference type="ChEBI" id="CHEBI:29105"/>
        <label>1</label>
    </ligand>
</feature>
<evidence type="ECO:0000256" key="3">
    <source>
        <dbReference type="ARBA" id="ARBA00022723"/>
    </source>
</evidence>
<keyword evidence="5 12" id="KW-0378">Hydrolase</keyword>
<dbReference type="PANTHER" id="PTHR30580">
    <property type="entry name" value="PRIMOSOMAL PROTEIN N"/>
    <property type="match status" value="1"/>
</dbReference>
<evidence type="ECO:0000256" key="10">
    <source>
        <dbReference type="ARBA" id="ARBA00023235"/>
    </source>
</evidence>
<feature type="domain" description="Helicase ATP-binding" evidence="13">
    <location>
        <begin position="330"/>
        <end position="496"/>
    </location>
</feature>
<dbReference type="GO" id="GO:0043138">
    <property type="term" value="F:3'-5' DNA helicase activity"/>
    <property type="evidence" value="ECO:0007669"/>
    <property type="project" value="UniProtKB-EC"/>
</dbReference>
<dbReference type="SMART" id="SM00487">
    <property type="entry name" value="DEXDc"/>
    <property type="match status" value="1"/>
</dbReference>
<keyword evidence="1 12" id="KW-0639">Primosome</keyword>
<keyword evidence="9 12" id="KW-0238">DNA-binding</keyword>
<feature type="domain" description="Helicase C-terminal" evidence="14">
    <location>
        <begin position="602"/>
        <end position="759"/>
    </location>
</feature>
<dbReference type="HAMAP" id="MF_00983">
    <property type="entry name" value="PriA"/>
    <property type="match status" value="1"/>
</dbReference>
<dbReference type="PROSITE" id="PS51192">
    <property type="entry name" value="HELICASE_ATP_BIND_1"/>
    <property type="match status" value="1"/>
</dbReference>
<proteinExistence type="inferred from homology"/>
<keyword evidence="6 12" id="KW-0347">Helicase</keyword>
<dbReference type="InterPro" id="IPR001650">
    <property type="entry name" value="Helicase_C-like"/>
</dbReference>
<protein>
    <recommendedName>
        <fullName evidence="12">Replication restart protein PriA</fullName>
    </recommendedName>
    <alternativeName>
        <fullName evidence="12">ATP-dependent DNA helicase PriA</fullName>
        <ecNumber evidence="12">5.6.2.4</ecNumber>
    </alternativeName>
    <alternativeName>
        <fullName evidence="12">DNA 3'-5' helicase PriA</fullName>
    </alternativeName>
</protein>
<evidence type="ECO:0000256" key="6">
    <source>
        <dbReference type="ARBA" id="ARBA00022806"/>
    </source>
</evidence>
<evidence type="ECO:0000313" key="16">
    <source>
        <dbReference type="Proteomes" id="UP000266258"/>
    </source>
</evidence>
<keyword evidence="7 12" id="KW-0862">Zinc</keyword>
<feature type="binding site" evidence="12">
    <location>
        <position position="566"/>
    </location>
    <ligand>
        <name>Zn(2+)</name>
        <dbReference type="ChEBI" id="CHEBI:29105"/>
        <label>1</label>
    </ligand>
</feature>
<evidence type="ECO:0000256" key="7">
    <source>
        <dbReference type="ARBA" id="ARBA00022833"/>
    </source>
</evidence>
<dbReference type="CDD" id="cd17929">
    <property type="entry name" value="DEXHc_priA"/>
    <property type="match status" value="1"/>
</dbReference>
<dbReference type="OrthoDB" id="9759544at2"/>
<dbReference type="EMBL" id="NRJH01000023">
    <property type="protein sequence ID" value="RIY32964.1"/>
    <property type="molecule type" value="Genomic_DNA"/>
</dbReference>
<evidence type="ECO:0000256" key="9">
    <source>
        <dbReference type="ARBA" id="ARBA00023125"/>
    </source>
</evidence>
<feature type="binding site" evidence="12">
    <location>
        <position position="607"/>
    </location>
    <ligand>
        <name>Zn(2+)</name>
        <dbReference type="ChEBI" id="CHEBI:29105"/>
        <label>1</label>
    </ligand>
</feature>
<dbReference type="InterPro" id="IPR005259">
    <property type="entry name" value="PriA"/>
</dbReference>
<organism evidence="15 16">
    <name type="scientific">Psittacicella melopsittaci</name>
    <dbReference type="NCBI Taxonomy" id="2028576"/>
    <lineage>
        <taxon>Bacteria</taxon>
        <taxon>Pseudomonadati</taxon>
        <taxon>Pseudomonadota</taxon>
        <taxon>Gammaproteobacteria</taxon>
        <taxon>Pasteurellales</taxon>
        <taxon>Psittacicellaceae</taxon>
        <taxon>Psittacicella</taxon>
    </lineage>
</organism>
<evidence type="ECO:0000256" key="11">
    <source>
        <dbReference type="ARBA" id="ARBA00048988"/>
    </source>
</evidence>
<keyword evidence="3 12" id="KW-0479">Metal-binding</keyword>
<dbReference type="AlphaFoldDB" id="A0A3A1Y9Z3"/>
<evidence type="ECO:0000259" key="14">
    <source>
        <dbReference type="PROSITE" id="PS51194"/>
    </source>
</evidence>
<comment type="caution">
    <text evidence="15">The sequence shown here is derived from an EMBL/GenBank/DDBJ whole genome shotgun (WGS) entry which is preliminary data.</text>
</comment>
<dbReference type="GO" id="GO:0006270">
    <property type="term" value="P:DNA replication initiation"/>
    <property type="evidence" value="ECO:0007669"/>
    <property type="project" value="TreeGrafter"/>
</dbReference>